<dbReference type="Pfam" id="PF25944">
    <property type="entry name" value="Beta-barrel_RND"/>
    <property type="match status" value="1"/>
</dbReference>
<protein>
    <submittedName>
        <fullName evidence="7">Membrane fusion protein, multidrug efflux system</fullName>
    </submittedName>
</protein>
<dbReference type="AlphaFoldDB" id="A0A1K1RYB1"/>
<proteinExistence type="inferred from homology"/>
<dbReference type="PANTHER" id="PTHR30158:SF23">
    <property type="entry name" value="MULTIDRUG RESISTANCE PROTEIN MEXA"/>
    <property type="match status" value="1"/>
</dbReference>
<evidence type="ECO:0000313" key="7">
    <source>
        <dbReference type="EMBL" id="SFW76796.1"/>
    </source>
</evidence>
<dbReference type="NCBIfam" id="TIGR01730">
    <property type="entry name" value="RND_mfp"/>
    <property type="match status" value="1"/>
</dbReference>
<dbReference type="Gene3D" id="2.40.30.170">
    <property type="match status" value="1"/>
</dbReference>
<dbReference type="Proteomes" id="UP000183788">
    <property type="component" value="Unassembled WGS sequence"/>
</dbReference>
<accession>A0A1K1RYB1</accession>
<feature type="domain" description="Multidrug resistance protein MdtA-like beta-barrel" evidence="5">
    <location>
        <begin position="223"/>
        <end position="301"/>
    </location>
</feature>
<evidence type="ECO:0000259" key="6">
    <source>
        <dbReference type="Pfam" id="PF25967"/>
    </source>
</evidence>
<dbReference type="InterPro" id="IPR058624">
    <property type="entry name" value="MdtA-like_HH"/>
</dbReference>
<dbReference type="Gene3D" id="2.40.50.100">
    <property type="match status" value="1"/>
</dbReference>
<dbReference type="Pfam" id="PF25917">
    <property type="entry name" value="BSH_RND"/>
    <property type="match status" value="1"/>
</dbReference>
<dbReference type="GO" id="GO:0022857">
    <property type="term" value="F:transmembrane transporter activity"/>
    <property type="evidence" value="ECO:0007669"/>
    <property type="project" value="InterPro"/>
</dbReference>
<dbReference type="STRING" id="1004.SAMN05661012_04415"/>
<dbReference type="GO" id="GO:0046677">
    <property type="term" value="P:response to antibiotic"/>
    <property type="evidence" value="ECO:0007669"/>
    <property type="project" value="TreeGrafter"/>
</dbReference>
<reference evidence="7 8" key="1">
    <citation type="submission" date="2016-11" db="EMBL/GenBank/DDBJ databases">
        <authorList>
            <person name="Jaros S."/>
            <person name="Januszkiewicz K."/>
            <person name="Wedrychowicz H."/>
        </authorList>
    </citation>
    <scope>NUCLEOTIDE SEQUENCE [LARGE SCALE GENOMIC DNA]</scope>
    <source>
        <strain evidence="7 8">DSM 784</strain>
    </source>
</reference>
<dbReference type="GO" id="GO:0030313">
    <property type="term" value="C:cell envelope"/>
    <property type="evidence" value="ECO:0007669"/>
    <property type="project" value="UniProtKB-SubCell"/>
</dbReference>
<dbReference type="Gene3D" id="2.40.420.20">
    <property type="match status" value="1"/>
</dbReference>
<dbReference type="SUPFAM" id="SSF111369">
    <property type="entry name" value="HlyD-like secretion proteins"/>
    <property type="match status" value="1"/>
</dbReference>
<dbReference type="PANTHER" id="PTHR30158">
    <property type="entry name" value="ACRA/E-RELATED COMPONENT OF DRUG EFFLUX TRANSPORTER"/>
    <property type="match status" value="1"/>
</dbReference>
<dbReference type="Gene3D" id="1.10.287.470">
    <property type="entry name" value="Helix hairpin bin"/>
    <property type="match status" value="1"/>
</dbReference>
<comment type="similarity">
    <text evidence="2">Belongs to the membrane fusion protein (MFP) (TC 8.A.1) family.</text>
</comment>
<dbReference type="InterPro" id="IPR006143">
    <property type="entry name" value="RND_pump_MFP"/>
</dbReference>
<dbReference type="InterPro" id="IPR058626">
    <property type="entry name" value="MdtA-like_b-barrel"/>
</dbReference>
<evidence type="ECO:0000256" key="2">
    <source>
        <dbReference type="ARBA" id="ARBA00009477"/>
    </source>
</evidence>
<evidence type="ECO:0000256" key="1">
    <source>
        <dbReference type="ARBA" id="ARBA00004196"/>
    </source>
</evidence>
<sequence>MNDTSSGAGFCIREKKRLIPIMRTTTVILMSIALGGCITKGEKTNSTDNLNTYPVVQLALTDTILHKNYVADIEAVRNVEIRARVNGFLNKIYVDEGQQVQQGQLLFSLNDEEFRAELARANAALSSAIADAKTAQLEQQRVQLLVDKKIIAKTELEVAAAKVAAANAKIDEARSAASNAATRLSYTSIRAPFTGYIDRIPSKTGSLIAEGSLLTSVSDIQDIYAYFNVSETEYLQHSRNKAENQNAEVKLVLADGTLYPHTGKIETIESEFEESTGSIAFRAKFPNPKALLKHGASGKIQLAADLDSTMLLPQKAVFEMQDKNYVFLLDANNHVKMKSFSPGPRLNNCYIVQAGLKPGDRVVYEGVRNLREGMQINPAPVSLDSIRAL</sequence>
<dbReference type="Pfam" id="PF25876">
    <property type="entry name" value="HH_MFP_RND"/>
    <property type="match status" value="1"/>
</dbReference>
<feature type="domain" description="Multidrug resistance protein MdtA-like C-terminal permuted SH3" evidence="6">
    <location>
        <begin position="311"/>
        <end position="367"/>
    </location>
</feature>
<dbReference type="InterPro" id="IPR058625">
    <property type="entry name" value="MdtA-like_BSH"/>
</dbReference>
<name>A0A1K1RYB1_9BACT</name>
<evidence type="ECO:0000259" key="5">
    <source>
        <dbReference type="Pfam" id="PF25944"/>
    </source>
</evidence>
<comment type="subcellular location">
    <subcellularLocation>
        <location evidence="1">Cell envelope</location>
    </subcellularLocation>
</comment>
<evidence type="ECO:0000259" key="4">
    <source>
        <dbReference type="Pfam" id="PF25917"/>
    </source>
</evidence>
<dbReference type="GO" id="GO:0005886">
    <property type="term" value="C:plasma membrane"/>
    <property type="evidence" value="ECO:0007669"/>
    <property type="project" value="TreeGrafter"/>
</dbReference>
<feature type="domain" description="Multidrug resistance protein MdtA-like alpha-helical hairpin" evidence="3">
    <location>
        <begin position="118"/>
        <end position="187"/>
    </location>
</feature>
<dbReference type="EMBL" id="FPIZ01000015">
    <property type="protein sequence ID" value="SFW76796.1"/>
    <property type="molecule type" value="Genomic_DNA"/>
</dbReference>
<evidence type="ECO:0000259" key="3">
    <source>
        <dbReference type="Pfam" id="PF25876"/>
    </source>
</evidence>
<gene>
    <name evidence="7" type="ORF">SAMN05661012_04415</name>
</gene>
<evidence type="ECO:0000313" key="8">
    <source>
        <dbReference type="Proteomes" id="UP000183788"/>
    </source>
</evidence>
<dbReference type="Pfam" id="PF25967">
    <property type="entry name" value="RND-MFP_C"/>
    <property type="match status" value="1"/>
</dbReference>
<feature type="domain" description="Multidrug resistance protein MdtA-like barrel-sandwich hybrid" evidence="4">
    <location>
        <begin position="77"/>
        <end position="212"/>
    </location>
</feature>
<organism evidence="7 8">
    <name type="scientific">Chitinophaga sancti</name>
    <dbReference type="NCBI Taxonomy" id="1004"/>
    <lineage>
        <taxon>Bacteria</taxon>
        <taxon>Pseudomonadati</taxon>
        <taxon>Bacteroidota</taxon>
        <taxon>Chitinophagia</taxon>
        <taxon>Chitinophagales</taxon>
        <taxon>Chitinophagaceae</taxon>
        <taxon>Chitinophaga</taxon>
    </lineage>
</organism>
<dbReference type="InterPro" id="IPR058627">
    <property type="entry name" value="MdtA-like_C"/>
</dbReference>